<comment type="caution">
    <text evidence="3">The sequence shown here is derived from an EMBL/GenBank/DDBJ whole genome shotgun (WGS) entry which is preliminary data.</text>
</comment>
<keyword evidence="4" id="KW-1185">Reference proteome</keyword>
<dbReference type="PANTHER" id="PTHR31900:SF34">
    <property type="entry name" value="EMB|CAB62440.1-RELATED"/>
    <property type="match status" value="1"/>
</dbReference>
<dbReference type="SUPFAM" id="SSF52047">
    <property type="entry name" value="RNI-like"/>
    <property type="match status" value="2"/>
</dbReference>
<dbReference type="InterPro" id="IPR032675">
    <property type="entry name" value="LRR_dom_sf"/>
</dbReference>
<dbReference type="SMART" id="SM00579">
    <property type="entry name" value="FBD"/>
    <property type="match status" value="1"/>
</dbReference>
<evidence type="ECO:0000313" key="4">
    <source>
        <dbReference type="Proteomes" id="UP000238479"/>
    </source>
</evidence>
<keyword evidence="1" id="KW-0812">Transmembrane</keyword>
<evidence type="ECO:0000259" key="2">
    <source>
        <dbReference type="SMART" id="SM00579"/>
    </source>
</evidence>
<reference evidence="3 4" key="1">
    <citation type="journal article" date="2018" name="Nat. Genet.">
        <title>The Rosa genome provides new insights in the design of modern roses.</title>
        <authorList>
            <person name="Bendahmane M."/>
        </authorList>
    </citation>
    <scope>NUCLEOTIDE SEQUENCE [LARGE SCALE GENOMIC DNA]</scope>
    <source>
        <strain evidence="4">cv. Old Blush</strain>
    </source>
</reference>
<proteinExistence type="predicted"/>
<organism evidence="3 4">
    <name type="scientific">Rosa chinensis</name>
    <name type="common">China rose</name>
    <dbReference type="NCBI Taxonomy" id="74649"/>
    <lineage>
        <taxon>Eukaryota</taxon>
        <taxon>Viridiplantae</taxon>
        <taxon>Streptophyta</taxon>
        <taxon>Embryophyta</taxon>
        <taxon>Tracheophyta</taxon>
        <taxon>Spermatophyta</taxon>
        <taxon>Magnoliopsida</taxon>
        <taxon>eudicotyledons</taxon>
        <taxon>Gunneridae</taxon>
        <taxon>Pentapetalae</taxon>
        <taxon>rosids</taxon>
        <taxon>fabids</taxon>
        <taxon>Rosales</taxon>
        <taxon>Rosaceae</taxon>
        <taxon>Rosoideae</taxon>
        <taxon>Rosoideae incertae sedis</taxon>
        <taxon>Rosa</taxon>
    </lineage>
</organism>
<keyword evidence="1" id="KW-1133">Transmembrane helix</keyword>
<feature type="transmembrane region" description="Helical" evidence="1">
    <location>
        <begin position="206"/>
        <end position="227"/>
    </location>
</feature>
<gene>
    <name evidence="3" type="ORF">RchiOBHm_Chr5g0028471</name>
</gene>
<dbReference type="Proteomes" id="UP000238479">
    <property type="component" value="Chromosome 5"/>
</dbReference>
<dbReference type="AlphaFoldDB" id="A0A2P6Q9D1"/>
<sequence length="507" mass="57580">MWTRRAPTSSQAWTTDIGPDFFESPLLGKNVILGSNTFLQTIYAVRTSVLFTRWKYIWKSVPNLDFNSGPFRESAKLKTVGDHVLFFRNSSNIQRFRLNWNYNGIDQSCIYGWIHTAMKRNVVELDLFVNSRLHCHFFELPKSIFMCKTLMILKLRSNFTANNIPASGCFPNLKFLHVTSMVKDNVILKVVVSTPSSAVNPRRKDLALYPVFLLYVYVGFGASNFFFRLEPPNSQGRPCVDHYICTDSMVKLFSSCPVLEDLTIDGHLTWSVSVLEIAAPALKTLSICCNIWYPGGQYNYSINCPKLEKFVLKGNVLANFYLGQAESLVKANIELLCHFSKKESGFSLVTALLAGVSNVNFLCFSAHCFEVGSLPAFGNLSKLRLVLYKCFPWELLTELLSRSPHLQYLVLEHSYGADSEPYEGPKPRWRAPELVPSCLESNLETIYIEGFKGQLNTMEVAKYFLRNYEVLKKLTLSSDPLCEEMQALHKKLLMVPKVSKACVVNFV</sequence>
<dbReference type="InterPro" id="IPR006566">
    <property type="entry name" value="FBD"/>
</dbReference>
<dbReference type="Pfam" id="PF24758">
    <property type="entry name" value="LRR_At5g56370"/>
    <property type="match status" value="1"/>
</dbReference>
<dbReference type="EMBL" id="PDCK01000043">
    <property type="protein sequence ID" value="PRQ30791.1"/>
    <property type="molecule type" value="Genomic_DNA"/>
</dbReference>
<name>A0A2P6Q9D1_ROSCH</name>
<dbReference type="InterPro" id="IPR055411">
    <property type="entry name" value="LRR_FXL15/At3g58940/PEG3-like"/>
</dbReference>
<accession>A0A2P6Q9D1</accession>
<evidence type="ECO:0000256" key="1">
    <source>
        <dbReference type="SAM" id="Phobius"/>
    </source>
</evidence>
<dbReference type="PANTHER" id="PTHR31900">
    <property type="entry name" value="F-BOX/RNI SUPERFAMILY PROTEIN-RELATED"/>
    <property type="match status" value="1"/>
</dbReference>
<dbReference type="InterPro" id="IPR050232">
    <property type="entry name" value="FBL13/AtMIF1-like"/>
</dbReference>
<dbReference type="Gene3D" id="3.80.10.10">
    <property type="entry name" value="Ribonuclease Inhibitor"/>
    <property type="match status" value="2"/>
</dbReference>
<protein>
    <submittedName>
        <fullName evidence="3">Putative FBD domain, leucine-rich repeat domain, L domain-containing protein</fullName>
    </submittedName>
</protein>
<dbReference type="OMA" id="SICCNIW"/>
<evidence type="ECO:0000313" key="3">
    <source>
        <dbReference type="EMBL" id="PRQ30791.1"/>
    </source>
</evidence>
<dbReference type="Gramene" id="PRQ30791">
    <property type="protein sequence ID" value="PRQ30791"/>
    <property type="gene ID" value="RchiOBHm_Chr5g0028471"/>
</dbReference>
<keyword evidence="1" id="KW-0472">Membrane</keyword>
<feature type="domain" description="FBD" evidence="2">
    <location>
        <begin position="437"/>
        <end position="507"/>
    </location>
</feature>
<dbReference type="Pfam" id="PF08387">
    <property type="entry name" value="FBD"/>
    <property type="match status" value="1"/>
</dbReference>
<dbReference type="STRING" id="74649.A0A2P6Q9D1"/>